<evidence type="ECO:0000313" key="2">
    <source>
        <dbReference type="Proteomes" id="UP000094313"/>
    </source>
</evidence>
<organism evidence="1 2">
    <name type="scientific">Pedobacter steynii</name>
    <dbReference type="NCBI Taxonomy" id="430522"/>
    <lineage>
        <taxon>Bacteria</taxon>
        <taxon>Pseudomonadati</taxon>
        <taxon>Bacteroidota</taxon>
        <taxon>Sphingobacteriia</taxon>
        <taxon>Sphingobacteriales</taxon>
        <taxon>Sphingobacteriaceae</taxon>
        <taxon>Pedobacter</taxon>
    </lineage>
</organism>
<name>A0A1D7QBY1_9SPHI</name>
<dbReference type="Proteomes" id="UP000094313">
    <property type="component" value="Chromosome"/>
</dbReference>
<protein>
    <submittedName>
        <fullName evidence="1">Uncharacterized protein</fullName>
    </submittedName>
</protein>
<reference evidence="1 2" key="1">
    <citation type="submission" date="2016-08" db="EMBL/GenBank/DDBJ databases">
        <authorList>
            <person name="Seilhamer J.J."/>
        </authorList>
    </citation>
    <scope>NUCLEOTIDE SEQUENCE [LARGE SCALE GENOMIC DNA]</scope>
    <source>
        <strain evidence="1 2">DX4</strain>
    </source>
</reference>
<proteinExistence type="predicted"/>
<gene>
    <name evidence="1" type="ORF">BFS30_02570</name>
</gene>
<dbReference type="Gene3D" id="3.40.390.70">
    <property type="match status" value="1"/>
</dbReference>
<keyword evidence="2" id="KW-1185">Reference proteome</keyword>
<dbReference type="KEGG" id="psty:BFS30_02570"/>
<sequence>MNLKKIYFIAFGLAILVWSCRKEETLTNREDLKFEETFSPPADADPVVKELYRSYNVWMRMDFKDWKEVTNAILESDPTNRFGVEKIADQDRQSAISYVKTLMSGVAPKYSRSFFPLELFFVRSYGRGYFAKDIKRIGRSRLVVCWPNQMKDALPVLEPEQHYYQDSVLSSAIWSELSAMVTMRIPEPVKEFVDAGKAYDNGAAADKIRKEYDKDQDAAKRDAAYDLLAATGGFIGVSGASSFESDFSSWMKLLALESKENIKKKYLDNSPVRAKKYEAFVKYLKSEGWDIQAMGNTYREKFDAYKARL</sequence>
<evidence type="ECO:0000313" key="1">
    <source>
        <dbReference type="EMBL" id="AOM76147.1"/>
    </source>
</evidence>
<dbReference type="OrthoDB" id="1092467at2"/>
<dbReference type="AlphaFoldDB" id="A0A1D7QBY1"/>
<dbReference type="EMBL" id="CP017141">
    <property type="protein sequence ID" value="AOM76147.1"/>
    <property type="molecule type" value="Genomic_DNA"/>
</dbReference>
<accession>A0A1D7QBY1</accession>
<dbReference type="RefSeq" id="WP_069377843.1">
    <property type="nucleotide sequence ID" value="NZ_CP017141.1"/>
</dbReference>